<comment type="caution">
    <text evidence="1">The sequence shown here is derived from an EMBL/GenBank/DDBJ whole genome shotgun (WGS) entry which is preliminary data.</text>
</comment>
<evidence type="ECO:0000313" key="2">
    <source>
        <dbReference type="Proteomes" id="UP001569904"/>
    </source>
</evidence>
<sequence>MLRLYDHRTGRAEPLPTGQGLRVQVLPGAGRRALVVADLLRRVAQRGGRRVRLVSTPPGTDDYADYSVASLEVREEPLADADVYISDSVSGGVSRGADVDALCLAVPAETGGSPSDAATARLAMLEVPYREPADLSDARLSSAAERLDAWRRKVAEWATSPGRPMSRGYATEAEAALADDLDSAGALTVLDRLAADPDVPPGAKLETFIHLDMVLALGLVSAIGTA</sequence>
<reference evidence="1 2" key="1">
    <citation type="submission" date="2023-11" db="EMBL/GenBank/DDBJ databases">
        <title>Actinomadura monticuli sp. nov., isolated from volcanic ash.</title>
        <authorList>
            <person name="Lee S.D."/>
            <person name="Yang H."/>
            <person name="Kim I.S."/>
        </authorList>
    </citation>
    <scope>NUCLEOTIDE SEQUENCE [LARGE SCALE GENOMIC DNA]</scope>
    <source>
        <strain evidence="1 2">DSM 45346</strain>
    </source>
</reference>
<proteinExistence type="predicted"/>
<dbReference type="Gene3D" id="1.20.120.640">
    <property type="entry name" value="Anticodon-binding domain of a subclass of class I aminoacyl-tRNA synthetases"/>
    <property type="match status" value="1"/>
</dbReference>
<keyword evidence="2" id="KW-1185">Reference proteome</keyword>
<protein>
    <submittedName>
        <fullName evidence="1">Uncharacterized protein</fullName>
    </submittedName>
</protein>
<dbReference type="EMBL" id="JAXCEH010000001">
    <property type="protein sequence ID" value="MFA1552340.1"/>
    <property type="molecule type" value="Genomic_DNA"/>
</dbReference>
<organism evidence="1 2">
    <name type="scientific">Actinomadura chokoriensis</name>
    <dbReference type="NCBI Taxonomy" id="454156"/>
    <lineage>
        <taxon>Bacteria</taxon>
        <taxon>Bacillati</taxon>
        <taxon>Actinomycetota</taxon>
        <taxon>Actinomycetes</taxon>
        <taxon>Streptosporangiales</taxon>
        <taxon>Thermomonosporaceae</taxon>
        <taxon>Actinomadura</taxon>
    </lineage>
</organism>
<gene>
    <name evidence="1" type="ORF">SM436_01420</name>
</gene>
<dbReference type="RefSeq" id="WP_371938622.1">
    <property type="nucleotide sequence ID" value="NZ_JAXCEH010000001.1"/>
</dbReference>
<accession>A0ABV4QP17</accession>
<dbReference type="Proteomes" id="UP001569904">
    <property type="component" value="Unassembled WGS sequence"/>
</dbReference>
<name>A0ABV4QP17_9ACTN</name>
<evidence type="ECO:0000313" key="1">
    <source>
        <dbReference type="EMBL" id="MFA1552340.1"/>
    </source>
</evidence>